<comment type="caution">
    <text evidence="4">Lacks conserved residue(s) required for the propagation of feature annotation.</text>
</comment>
<dbReference type="Proteomes" id="UP000095284">
    <property type="component" value="Unplaced"/>
</dbReference>
<dbReference type="PROSITE" id="PS51456">
    <property type="entry name" value="MYOSIN_MOTOR"/>
    <property type="match status" value="1"/>
</dbReference>
<organism evidence="6 7">
    <name type="scientific">Bursaphelenchus xylophilus</name>
    <name type="common">Pinewood nematode worm</name>
    <name type="synonym">Aphelenchoides xylophilus</name>
    <dbReference type="NCBI Taxonomy" id="6326"/>
    <lineage>
        <taxon>Eukaryota</taxon>
        <taxon>Metazoa</taxon>
        <taxon>Ecdysozoa</taxon>
        <taxon>Nematoda</taxon>
        <taxon>Chromadorea</taxon>
        <taxon>Rhabditida</taxon>
        <taxon>Tylenchina</taxon>
        <taxon>Tylenchomorpha</taxon>
        <taxon>Aphelenchoidea</taxon>
        <taxon>Aphelenchoididae</taxon>
        <taxon>Bursaphelenchus</taxon>
    </lineage>
</organism>
<dbReference type="GO" id="GO:0051015">
    <property type="term" value="F:actin filament binding"/>
    <property type="evidence" value="ECO:0007669"/>
    <property type="project" value="TreeGrafter"/>
</dbReference>
<keyword evidence="3 4" id="KW-0009">Actin-binding</keyword>
<keyword evidence="1" id="KW-0547">Nucleotide-binding</keyword>
<evidence type="ECO:0000256" key="3">
    <source>
        <dbReference type="ARBA" id="ARBA00023203"/>
    </source>
</evidence>
<accession>A0A1I7SJH3</accession>
<evidence type="ECO:0000256" key="2">
    <source>
        <dbReference type="ARBA" id="ARBA00022840"/>
    </source>
</evidence>
<dbReference type="InterPro" id="IPR001609">
    <property type="entry name" value="Myosin_head_motor_dom-like"/>
</dbReference>
<evidence type="ECO:0000256" key="1">
    <source>
        <dbReference type="ARBA" id="ARBA00022741"/>
    </source>
</evidence>
<dbReference type="Gene3D" id="3.30.70.1590">
    <property type="match status" value="1"/>
</dbReference>
<dbReference type="PANTHER" id="PTHR13140">
    <property type="entry name" value="MYOSIN"/>
    <property type="match status" value="1"/>
</dbReference>
<proteinExistence type="inferred from homology"/>
<reference evidence="7" key="1">
    <citation type="submission" date="2016-11" db="UniProtKB">
        <authorList>
            <consortium name="WormBaseParasite"/>
        </authorList>
    </citation>
    <scope>IDENTIFICATION</scope>
</reference>
<evidence type="ECO:0000313" key="6">
    <source>
        <dbReference type="Proteomes" id="UP000095284"/>
    </source>
</evidence>
<dbReference type="SUPFAM" id="SSF52540">
    <property type="entry name" value="P-loop containing nucleoside triphosphate hydrolases"/>
    <property type="match status" value="1"/>
</dbReference>
<dbReference type="GO" id="GO:0007015">
    <property type="term" value="P:actin filament organization"/>
    <property type="evidence" value="ECO:0007669"/>
    <property type="project" value="TreeGrafter"/>
</dbReference>
<dbReference type="GO" id="GO:0000146">
    <property type="term" value="F:microfilament motor activity"/>
    <property type="evidence" value="ECO:0007669"/>
    <property type="project" value="TreeGrafter"/>
</dbReference>
<keyword evidence="4" id="KW-0518">Myosin</keyword>
<keyword evidence="4" id="KW-0505">Motor protein</keyword>
<dbReference type="PANTHER" id="PTHR13140:SF706">
    <property type="entry name" value="DILUTE CLASS UNCONVENTIONAL MYOSIN, ISOFORM C"/>
    <property type="match status" value="1"/>
</dbReference>
<comment type="similarity">
    <text evidence="4">Belongs to the TRAFAC class myosin-kinesin ATPase superfamily. Myosin family.</text>
</comment>
<dbReference type="GO" id="GO:0016020">
    <property type="term" value="C:membrane"/>
    <property type="evidence" value="ECO:0007669"/>
    <property type="project" value="TreeGrafter"/>
</dbReference>
<sequence length="201" mass="23530">MSEFSPQNVVSILLDKYGVGDAEAAAREEQEMADRFVYCIEQCKNGMTLEDHLISLLERSDRLHFIHCLQSVDGTRRSDLMDVSLVRSQLRAGLIMDSVRATNRGYPERMPFRDFRRRFQCLVKENYTNLSLSDTLDDRSAVKKIFEKMQIFEFRYRLGISQVLVRSDVLAELEEKRDLCLSGENFRKYSIFFTFLARELL</sequence>
<dbReference type="GO" id="GO:0016459">
    <property type="term" value="C:myosin complex"/>
    <property type="evidence" value="ECO:0007669"/>
    <property type="project" value="UniProtKB-KW"/>
</dbReference>
<evidence type="ECO:0000313" key="7">
    <source>
        <dbReference type="WBParaSite" id="BXY_1319700.1"/>
    </source>
</evidence>
<dbReference type="Pfam" id="PF00063">
    <property type="entry name" value="Myosin_head"/>
    <property type="match status" value="1"/>
</dbReference>
<keyword evidence="2" id="KW-0067">ATP-binding</keyword>
<dbReference type="GO" id="GO:0005524">
    <property type="term" value="F:ATP binding"/>
    <property type="evidence" value="ECO:0007669"/>
    <property type="project" value="UniProtKB-KW"/>
</dbReference>
<name>A0A1I7SJH3_BURXY</name>
<evidence type="ECO:0000259" key="5">
    <source>
        <dbReference type="PROSITE" id="PS51456"/>
    </source>
</evidence>
<dbReference type="InterPro" id="IPR027417">
    <property type="entry name" value="P-loop_NTPase"/>
</dbReference>
<dbReference type="AlphaFoldDB" id="A0A1I7SJH3"/>
<feature type="domain" description="Myosin motor" evidence="5">
    <location>
        <begin position="1"/>
        <end position="178"/>
    </location>
</feature>
<protein>
    <submittedName>
        <fullName evidence="7">Myosin motor domain-containing protein</fullName>
    </submittedName>
</protein>
<dbReference type="WBParaSite" id="BXY_1319700.1">
    <property type="protein sequence ID" value="BXY_1319700.1"/>
    <property type="gene ID" value="BXY_1319700"/>
</dbReference>
<evidence type="ECO:0000256" key="4">
    <source>
        <dbReference type="PROSITE-ProRule" id="PRU00782"/>
    </source>
</evidence>
<dbReference type="GO" id="GO:0005737">
    <property type="term" value="C:cytoplasm"/>
    <property type="evidence" value="ECO:0007669"/>
    <property type="project" value="TreeGrafter"/>
</dbReference>